<accession>C1GK12</accession>
<dbReference type="Proteomes" id="UP000001628">
    <property type="component" value="Unassembled WGS sequence"/>
</dbReference>
<feature type="compositionally biased region" description="Polar residues" evidence="2">
    <location>
        <begin position="282"/>
        <end position="293"/>
    </location>
</feature>
<dbReference type="InterPro" id="IPR039892">
    <property type="entry name" value="Spa2/Sph1"/>
</dbReference>
<feature type="compositionally biased region" description="Polar residues" evidence="2">
    <location>
        <begin position="65"/>
        <end position="81"/>
    </location>
</feature>
<evidence type="ECO:0000259" key="3">
    <source>
        <dbReference type="SMART" id="SM00555"/>
    </source>
</evidence>
<dbReference type="Pfam" id="PF08518">
    <property type="entry name" value="GIT_SHD"/>
    <property type="match status" value="2"/>
</dbReference>
<gene>
    <name evidence="4" type="ORF">PADG_07598</name>
</gene>
<dbReference type="PANTHER" id="PTHR21601">
    <property type="entry name" value="SPA2 PROTEIN"/>
    <property type="match status" value="1"/>
</dbReference>
<evidence type="ECO:0000256" key="2">
    <source>
        <dbReference type="SAM" id="MobiDB-lite"/>
    </source>
</evidence>
<feature type="domain" description="GIT Spa2 homology (SHD)" evidence="3">
    <location>
        <begin position="215"/>
        <end position="245"/>
    </location>
</feature>
<feature type="coiled-coil region" evidence="1">
    <location>
        <begin position="445"/>
        <end position="486"/>
    </location>
</feature>
<feature type="compositionally biased region" description="Polar residues" evidence="2">
    <location>
        <begin position="989"/>
        <end position="1000"/>
    </location>
</feature>
<dbReference type="AlphaFoldDB" id="C1GK12"/>
<dbReference type="VEuPathDB" id="FungiDB:PADG_07598"/>
<name>C1GK12_PARBD</name>
<dbReference type="InParanoid" id="C1GK12"/>
<dbReference type="GO" id="GO:0005078">
    <property type="term" value="F:MAP-kinase scaffold activity"/>
    <property type="evidence" value="ECO:0007669"/>
    <property type="project" value="TreeGrafter"/>
</dbReference>
<organism evidence="4 5">
    <name type="scientific">Paracoccidioides brasiliensis (strain Pb18)</name>
    <dbReference type="NCBI Taxonomy" id="502780"/>
    <lineage>
        <taxon>Eukaryota</taxon>
        <taxon>Fungi</taxon>
        <taxon>Dikarya</taxon>
        <taxon>Ascomycota</taxon>
        <taxon>Pezizomycotina</taxon>
        <taxon>Eurotiomycetes</taxon>
        <taxon>Eurotiomycetidae</taxon>
        <taxon>Onygenales</taxon>
        <taxon>Ajellomycetaceae</taxon>
        <taxon>Paracoccidioides</taxon>
    </lineage>
</organism>
<feature type="compositionally biased region" description="Low complexity" evidence="2">
    <location>
        <begin position="1001"/>
        <end position="1038"/>
    </location>
</feature>
<dbReference type="InterPro" id="IPR056439">
    <property type="entry name" value="VBS_C3G9"/>
</dbReference>
<dbReference type="Pfam" id="PF23742">
    <property type="entry name" value="VBS_C3G9"/>
    <property type="match status" value="1"/>
</dbReference>
<proteinExistence type="predicted"/>
<evidence type="ECO:0000313" key="4">
    <source>
        <dbReference type="EMBL" id="EEH42778.1"/>
    </source>
</evidence>
<feature type="region of interest" description="Disordered" evidence="2">
    <location>
        <begin position="269"/>
        <end position="336"/>
    </location>
</feature>
<dbReference type="OMA" id="EYENREQ"/>
<feature type="region of interest" description="Disordered" evidence="2">
    <location>
        <begin position="579"/>
        <end position="618"/>
    </location>
</feature>
<dbReference type="eggNOG" id="ENOG502QS1N">
    <property type="taxonomic scope" value="Eukaryota"/>
</dbReference>
<protein>
    <recommendedName>
        <fullName evidence="3">GIT Spa2 homology (SHD) domain-containing protein</fullName>
    </recommendedName>
</protein>
<evidence type="ECO:0000256" key="1">
    <source>
        <dbReference type="SAM" id="Coils"/>
    </source>
</evidence>
<dbReference type="STRING" id="502780.C1GK12"/>
<dbReference type="KEGG" id="pbn:PADG_07598"/>
<feature type="compositionally biased region" description="Polar residues" evidence="2">
    <location>
        <begin position="93"/>
        <end position="117"/>
    </location>
</feature>
<dbReference type="HOGENOM" id="CLU_014631_0_0_1"/>
<feature type="compositionally biased region" description="Gly residues" evidence="2">
    <location>
        <begin position="304"/>
        <end position="313"/>
    </location>
</feature>
<sequence>MSRISADESIWPGTNHFHSMSNKLDPSKSPAPPPGRSAPASTPRSGGPPFNPLELNAPDIGPNGLINSSGPPNFNGTNGVYGNNALALHRPSAKSQNPSPPSSVASKSRVSDGTLSDQRSRRYGMMEDLLRKHYAILKRFMQGQGREDLNASRASKARDKLLRLSPGQVMELSTDVYDELLRRQAQSPNRPGGNRPDVPPYLLPRQEFHEKRNQARQKLSTLLQPRFIDLAADVLCELERRLPHFANMDPASRRMSPALSVRSVVGGGYASSSNGYDPRPGSNDSSSYGTNSYPAPLRTHSRGPGPGGLGLRGGLPPDPHPPSARFPPRQGSLNASTTGLDINGEMIPENGPLPKSFQSNTIVPNKSTMVEEDVEGSDEGGEDDGEIDYVHDGVDGVDGMQYEDDDPDRRSDAFALDKVLESRKETTMTLVGNGNGAGLGVGVDSEREKEMLAEARGQVSKLEKRVDELEAQLKEKVGEADRLRAEVRGNSDSLDSERQQWESMRKDWDRKREEWDKMKSHLEAKLLELQNLQHLNVSLQDQLEGERREYENREQDLRQQIQQALTAAAAARNTDLEMGREIDRGRGRETDIDSGVWKSRAEDSERENQELKEELQKQREVTEQVRKEASNFLQEMRALSDRTQERWEREERLTQDFHRMEEEVKLWKNRYAKTKTQLQHLRSPSLGLPGHNIQDVATIAATENDISHPDGLVNDVHLTKFQISIDELLRTARMADPAYVLEQMKAVVFAVRHITQDVESAQSNGKAADDQLTPSSHIRSRAKIRVSATANNLITASKDFANSNGISPVSLLDAAASHLSAAIVDLIRIVRVRPTPAEEIEDNDGVGDGDDLDAIMQSPTYFSVPSSLDRLSGNESVYSAISSPHSAQHSRMASVASGAGGHMQMHRKTFSNGQMLGKTGLGIEEVDGELEELRVYLEEQTDGVVQSIQALVSSIRAEPDDMSAIRVHIDAISSVVSRIISMTENAMAQEQLKQQKHPSTSNDDNNNSSSSSSSSSSDNSSSDNGSSSGSNSSSSSNNLRDRAGPIIRNLSCCRDRLAKEGALGGKAMSVVEVRDVMGKLLPIAFEIARETKELVQRLDMRWV</sequence>
<feature type="region of interest" description="Disordered" evidence="2">
    <location>
        <begin position="989"/>
        <end position="1042"/>
    </location>
</feature>
<dbReference type="InterPro" id="IPR013724">
    <property type="entry name" value="GIT_SHD"/>
</dbReference>
<dbReference type="OrthoDB" id="5588096at2759"/>
<keyword evidence="1" id="KW-0175">Coiled coil</keyword>
<dbReference type="PANTHER" id="PTHR21601:SF0">
    <property type="entry name" value="PROTEIN SPA2-RELATED"/>
    <property type="match status" value="1"/>
</dbReference>
<dbReference type="RefSeq" id="XP_010763067.1">
    <property type="nucleotide sequence ID" value="XM_010764765.1"/>
</dbReference>
<reference evidence="4 5" key="1">
    <citation type="journal article" date="2011" name="PLoS Genet.">
        <title>Comparative genomic analysis of human fungal pathogens causing paracoccidioidomycosis.</title>
        <authorList>
            <person name="Desjardins C.A."/>
            <person name="Champion M.D."/>
            <person name="Holder J.W."/>
            <person name="Muszewska A."/>
            <person name="Goldberg J."/>
            <person name="Bailao A.M."/>
            <person name="Brigido M.M."/>
            <person name="Ferreira M.E."/>
            <person name="Garcia A.M."/>
            <person name="Grynberg M."/>
            <person name="Gujja S."/>
            <person name="Heiman D.I."/>
            <person name="Henn M.R."/>
            <person name="Kodira C.D."/>
            <person name="Leon-Narvaez H."/>
            <person name="Longo L.V."/>
            <person name="Ma L.J."/>
            <person name="Malavazi I."/>
            <person name="Matsuo A.L."/>
            <person name="Morais F.V."/>
            <person name="Pereira M."/>
            <person name="Rodriguez-Brito S."/>
            <person name="Sakthikumar S."/>
            <person name="Salem-Izacc S.M."/>
            <person name="Sykes S.M."/>
            <person name="Teixeira M.M."/>
            <person name="Vallejo M.C."/>
            <person name="Walter M.E."/>
            <person name="Yandava C."/>
            <person name="Young S."/>
            <person name="Zeng Q."/>
            <person name="Zucker J."/>
            <person name="Felipe M.S."/>
            <person name="Goldman G.H."/>
            <person name="Haas B.J."/>
            <person name="McEwen J.G."/>
            <person name="Nino-Vega G."/>
            <person name="Puccia R."/>
            <person name="San-Blas G."/>
            <person name="Soares C.M."/>
            <person name="Birren B.W."/>
            <person name="Cuomo C.A."/>
        </authorList>
    </citation>
    <scope>NUCLEOTIDE SEQUENCE [LARGE SCALE GENOMIC DNA]</scope>
    <source>
        <strain evidence="4 5">Pb18</strain>
    </source>
</reference>
<dbReference type="GO" id="GO:0005826">
    <property type="term" value="C:actomyosin contractile ring"/>
    <property type="evidence" value="ECO:0007669"/>
    <property type="project" value="TreeGrafter"/>
</dbReference>
<evidence type="ECO:0000313" key="5">
    <source>
        <dbReference type="Proteomes" id="UP000001628"/>
    </source>
</evidence>
<dbReference type="SMART" id="SM00555">
    <property type="entry name" value="GIT"/>
    <property type="match status" value="2"/>
</dbReference>
<feature type="compositionally biased region" description="Basic and acidic residues" evidence="2">
    <location>
        <begin position="579"/>
        <end position="591"/>
    </location>
</feature>
<dbReference type="EMBL" id="KN275968">
    <property type="protein sequence ID" value="EEH42778.1"/>
    <property type="molecule type" value="Genomic_DNA"/>
</dbReference>
<dbReference type="GO" id="GO:1902716">
    <property type="term" value="C:cell cortex of growing cell tip"/>
    <property type="evidence" value="ECO:0007669"/>
    <property type="project" value="TreeGrafter"/>
</dbReference>
<dbReference type="GeneID" id="22586064"/>
<keyword evidence="5" id="KW-1185">Reference proteome</keyword>
<feature type="domain" description="GIT Spa2 homology (SHD)" evidence="3">
    <location>
        <begin position="157"/>
        <end position="187"/>
    </location>
</feature>
<feature type="region of interest" description="Disordered" evidence="2">
    <location>
        <begin position="1"/>
        <end position="123"/>
    </location>
</feature>
<feature type="compositionally biased region" description="Pro residues" evidence="2">
    <location>
        <begin position="316"/>
        <end position="325"/>
    </location>
</feature>
<feature type="compositionally biased region" description="Basic and acidic residues" evidence="2">
    <location>
        <begin position="599"/>
        <end position="618"/>
    </location>
</feature>